<organism evidence="1 2">
    <name type="scientific">Hygrophoropsis aurantiaca</name>
    <dbReference type="NCBI Taxonomy" id="72124"/>
    <lineage>
        <taxon>Eukaryota</taxon>
        <taxon>Fungi</taxon>
        <taxon>Dikarya</taxon>
        <taxon>Basidiomycota</taxon>
        <taxon>Agaricomycotina</taxon>
        <taxon>Agaricomycetes</taxon>
        <taxon>Agaricomycetidae</taxon>
        <taxon>Boletales</taxon>
        <taxon>Coniophorineae</taxon>
        <taxon>Hygrophoropsidaceae</taxon>
        <taxon>Hygrophoropsis</taxon>
    </lineage>
</organism>
<comment type="caution">
    <text evidence="1">The sequence shown here is derived from an EMBL/GenBank/DDBJ whole genome shotgun (WGS) entry which is preliminary data.</text>
</comment>
<dbReference type="EMBL" id="MU267718">
    <property type="protein sequence ID" value="KAH7910328.1"/>
    <property type="molecule type" value="Genomic_DNA"/>
</dbReference>
<reference evidence="1" key="1">
    <citation type="journal article" date="2021" name="New Phytol.">
        <title>Evolutionary innovations through gain and loss of genes in the ectomycorrhizal Boletales.</title>
        <authorList>
            <person name="Wu G."/>
            <person name="Miyauchi S."/>
            <person name="Morin E."/>
            <person name="Kuo A."/>
            <person name="Drula E."/>
            <person name="Varga T."/>
            <person name="Kohler A."/>
            <person name="Feng B."/>
            <person name="Cao Y."/>
            <person name="Lipzen A."/>
            <person name="Daum C."/>
            <person name="Hundley H."/>
            <person name="Pangilinan J."/>
            <person name="Johnson J."/>
            <person name="Barry K."/>
            <person name="LaButti K."/>
            <person name="Ng V."/>
            <person name="Ahrendt S."/>
            <person name="Min B."/>
            <person name="Choi I.G."/>
            <person name="Park H."/>
            <person name="Plett J.M."/>
            <person name="Magnuson J."/>
            <person name="Spatafora J.W."/>
            <person name="Nagy L.G."/>
            <person name="Henrissat B."/>
            <person name="Grigoriev I.V."/>
            <person name="Yang Z.L."/>
            <person name="Xu J."/>
            <person name="Martin F.M."/>
        </authorList>
    </citation>
    <scope>NUCLEOTIDE SEQUENCE</scope>
    <source>
        <strain evidence="1">ATCC 28755</strain>
    </source>
</reference>
<gene>
    <name evidence="1" type="ORF">BJ138DRAFT_1153206</name>
</gene>
<evidence type="ECO:0000313" key="2">
    <source>
        <dbReference type="Proteomes" id="UP000790377"/>
    </source>
</evidence>
<accession>A0ACB8AB56</accession>
<evidence type="ECO:0000313" key="1">
    <source>
        <dbReference type="EMBL" id="KAH7910328.1"/>
    </source>
</evidence>
<proteinExistence type="predicted"/>
<sequence length="270" mass="30262">MPLDSYISDSEGTRPQESEQFRVFSADNGHRNVFQDISTIVVFGDSMSKFDACTPWLKQFLVLVNNARDAGSRKLQAYNYACPGSTAEDDLKDQMEEFFDRFPKNTKPGDKPPLDPDQTLYVLWLGTNDCGGLFGDVEEIVGILFDDGLDELYTWSKARNFLLIDVPPVGRSPSASESISIPERCSNWNRLLKERAKSYVRENEHTSISVFSVHHVISDILDNPAEFGFEDVDVAMEGGGIWLDSLHFTSGVHSIIARRLKKALDAIDSI</sequence>
<keyword evidence="2" id="KW-1185">Reference proteome</keyword>
<protein>
    <submittedName>
        <fullName evidence="1">Uncharacterized protein</fullName>
    </submittedName>
</protein>
<dbReference type="Proteomes" id="UP000790377">
    <property type="component" value="Unassembled WGS sequence"/>
</dbReference>
<name>A0ACB8AB56_9AGAM</name>